<dbReference type="PROSITE" id="PS50198">
    <property type="entry name" value="PPIC_PPIASE_2"/>
    <property type="match status" value="1"/>
</dbReference>
<keyword evidence="8 11" id="KW-0413">Isomerase</keyword>
<feature type="domain" description="PpiC" evidence="10">
    <location>
        <begin position="134"/>
        <end position="223"/>
    </location>
</feature>
<comment type="caution">
    <text evidence="11">The sequence shown here is derived from an EMBL/GenBank/DDBJ whole genome shotgun (WGS) entry which is preliminary data.</text>
</comment>
<evidence type="ECO:0000256" key="2">
    <source>
        <dbReference type="ARBA" id="ARBA00007656"/>
    </source>
</evidence>
<dbReference type="EC" id="5.2.1.8" evidence="3"/>
<organism evidence="11 12">
    <name type="scientific">Amylibacter marinus</name>
    <dbReference type="NCBI Taxonomy" id="1475483"/>
    <lineage>
        <taxon>Bacteria</taxon>
        <taxon>Pseudomonadati</taxon>
        <taxon>Pseudomonadota</taxon>
        <taxon>Alphaproteobacteria</taxon>
        <taxon>Rhodobacterales</taxon>
        <taxon>Paracoccaceae</taxon>
        <taxon>Amylibacter</taxon>
    </lineage>
</organism>
<comment type="catalytic activity">
    <reaction evidence="1">
        <text>[protein]-peptidylproline (omega=180) = [protein]-peptidylproline (omega=0)</text>
        <dbReference type="Rhea" id="RHEA:16237"/>
        <dbReference type="Rhea" id="RHEA-COMP:10747"/>
        <dbReference type="Rhea" id="RHEA-COMP:10748"/>
        <dbReference type="ChEBI" id="CHEBI:83833"/>
        <dbReference type="ChEBI" id="CHEBI:83834"/>
        <dbReference type="EC" id="5.2.1.8"/>
    </reaction>
</comment>
<dbReference type="PANTHER" id="PTHR47245:SF2">
    <property type="entry name" value="PEPTIDYL-PROLYL CIS-TRANS ISOMERASE HP_0175-RELATED"/>
    <property type="match status" value="1"/>
</dbReference>
<dbReference type="GO" id="GO:0016853">
    <property type="term" value="F:isomerase activity"/>
    <property type="evidence" value="ECO:0007669"/>
    <property type="project" value="UniProtKB-KW"/>
</dbReference>
<feature type="chain" id="PRO_5045159361" description="Parvulin-like PPIase" evidence="9">
    <location>
        <begin position="24"/>
        <end position="278"/>
    </location>
</feature>
<dbReference type="EMBL" id="BSNN01000004">
    <property type="protein sequence ID" value="GLQ35555.1"/>
    <property type="molecule type" value="Genomic_DNA"/>
</dbReference>
<protein>
    <recommendedName>
        <fullName evidence="4">Parvulin-like PPIase</fullName>
        <ecNumber evidence="3">5.2.1.8</ecNumber>
    </recommendedName>
    <alternativeName>
        <fullName evidence="6">Peptidyl-prolyl cis-trans isomerase plp</fullName>
    </alternativeName>
    <alternativeName>
        <fullName evidence="7">Rotamase plp</fullName>
    </alternativeName>
</protein>
<feature type="signal peptide" evidence="9">
    <location>
        <begin position="1"/>
        <end position="23"/>
    </location>
</feature>
<evidence type="ECO:0000256" key="8">
    <source>
        <dbReference type="PROSITE-ProRule" id="PRU00278"/>
    </source>
</evidence>
<sequence>MRLFQKFLTTTILSVGIASGAMAEEAASADTVLATVNGKEITLGHMIVLTERLPAQYAEIPVADLFEGILDQMIQQEALSAKATISDQRLQLSSDNERRALLATDVLDDISADVVTPEAVKAAYDEFVATNEPTPEFDASHILVETEQEAIDLIAKIEGGADFAFMAQEHSTGPSGPNGGSLGWFGRGAMVPEFDLAVAEMEVGAVSAPVRTQFGWHIIKLNNKRDFPALADMAPQLSEGVRTKAIEKKVADVLEQADVVRNEPTFDLNLIRDQSLVK</sequence>
<keyword evidence="12" id="KW-1185">Reference proteome</keyword>
<evidence type="ECO:0000259" key="10">
    <source>
        <dbReference type="PROSITE" id="PS50198"/>
    </source>
</evidence>
<evidence type="ECO:0000256" key="9">
    <source>
        <dbReference type="SAM" id="SignalP"/>
    </source>
</evidence>
<evidence type="ECO:0000256" key="5">
    <source>
        <dbReference type="ARBA" id="ARBA00023110"/>
    </source>
</evidence>
<evidence type="ECO:0000256" key="6">
    <source>
        <dbReference type="ARBA" id="ARBA00030642"/>
    </source>
</evidence>
<dbReference type="InterPro" id="IPR050245">
    <property type="entry name" value="PrsA_foldase"/>
</dbReference>
<evidence type="ECO:0000256" key="7">
    <source>
        <dbReference type="ARBA" id="ARBA00031484"/>
    </source>
</evidence>
<gene>
    <name evidence="11" type="primary">surA</name>
    <name evidence="11" type="ORF">GCM10007939_18380</name>
</gene>
<evidence type="ECO:0000313" key="11">
    <source>
        <dbReference type="EMBL" id="GLQ35555.1"/>
    </source>
</evidence>
<evidence type="ECO:0000313" key="12">
    <source>
        <dbReference type="Proteomes" id="UP001156694"/>
    </source>
</evidence>
<proteinExistence type="inferred from homology"/>
<comment type="similarity">
    <text evidence="2">Belongs to the PpiC/parvulin rotamase family.</text>
</comment>
<dbReference type="Proteomes" id="UP001156694">
    <property type="component" value="Unassembled WGS sequence"/>
</dbReference>
<evidence type="ECO:0000256" key="3">
    <source>
        <dbReference type="ARBA" id="ARBA00013194"/>
    </source>
</evidence>
<evidence type="ECO:0000256" key="1">
    <source>
        <dbReference type="ARBA" id="ARBA00000971"/>
    </source>
</evidence>
<reference evidence="12" key="1">
    <citation type="journal article" date="2019" name="Int. J. Syst. Evol. Microbiol.">
        <title>The Global Catalogue of Microorganisms (GCM) 10K type strain sequencing project: providing services to taxonomists for standard genome sequencing and annotation.</title>
        <authorList>
            <consortium name="The Broad Institute Genomics Platform"/>
            <consortium name="The Broad Institute Genome Sequencing Center for Infectious Disease"/>
            <person name="Wu L."/>
            <person name="Ma J."/>
        </authorList>
    </citation>
    <scope>NUCLEOTIDE SEQUENCE [LARGE SCALE GENOMIC DNA]</scope>
    <source>
        <strain evidence="12">NBRC 110140</strain>
    </source>
</reference>
<dbReference type="PANTHER" id="PTHR47245">
    <property type="entry name" value="PEPTIDYLPROLYL ISOMERASE"/>
    <property type="match status" value="1"/>
</dbReference>
<dbReference type="InterPro" id="IPR000297">
    <property type="entry name" value="PPIase_PpiC"/>
</dbReference>
<dbReference type="InterPro" id="IPR027304">
    <property type="entry name" value="Trigger_fact/SurA_dom_sf"/>
</dbReference>
<name>A0ABQ5VVU5_9RHOB</name>
<dbReference type="Gene3D" id="3.10.50.40">
    <property type="match status" value="1"/>
</dbReference>
<dbReference type="Pfam" id="PF00639">
    <property type="entry name" value="Rotamase"/>
    <property type="match status" value="1"/>
</dbReference>
<evidence type="ECO:0000256" key="4">
    <source>
        <dbReference type="ARBA" id="ARBA00018370"/>
    </source>
</evidence>
<keyword evidence="5 8" id="KW-0697">Rotamase</keyword>
<dbReference type="SUPFAM" id="SSF54534">
    <property type="entry name" value="FKBP-like"/>
    <property type="match status" value="1"/>
</dbReference>
<dbReference type="InterPro" id="IPR046357">
    <property type="entry name" value="PPIase_dom_sf"/>
</dbReference>
<accession>A0ABQ5VVU5</accession>
<dbReference type="SUPFAM" id="SSF109998">
    <property type="entry name" value="Triger factor/SurA peptide-binding domain-like"/>
    <property type="match status" value="1"/>
</dbReference>
<dbReference type="RefSeq" id="WP_284378134.1">
    <property type="nucleotide sequence ID" value="NZ_BSNN01000004.1"/>
</dbReference>
<keyword evidence="9" id="KW-0732">Signal</keyword>